<dbReference type="EMBL" id="CM042047">
    <property type="protein sequence ID" value="KAI3770178.1"/>
    <property type="molecule type" value="Genomic_DNA"/>
</dbReference>
<reference evidence="2" key="1">
    <citation type="journal article" date="2022" name="Mol. Ecol. Resour.">
        <title>The genomes of chicory, endive, great burdock and yacon provide insights into Asteraceae palaeo-polyploidization history and plant inulin production.</title>
        <authorList>
            <person name="Fan W."/>
            <person name="Wang S."/>
            <person name="Wang H."/>
            <person name="Wang A."/>
            <person name="Jiang F."/>
            <person name="Liu H."/>
            <person name="Zhao H."/>
            <person name="Xu D."/>
            <person name="Zhang Y."/>
        </authorList>
    </citation>
    <scope>NUCLEOTIDE SEQUENCE [LARGE SCALE GENOMIC DNA]</scope>
    <source>
        <strain evidence="2">cv. Niubang</strain>
    </source>
</reference>
<evidence type="ECO:0000313" key="2">
    <source>
        <dbReference type="Proteomes" id="UP001055879"/>
    </source>
</evidence>
<proteinExistence type="predicted"/>
<organism evidence="1 2">
    <name type="scientific">Arctium lappa</name>
    <name type="common">Greater burdock</name>
    <name type="synonym">Lappa major</name>
    <dbReference type="NCBI Taxonomy" id="4217"/>
    <lineage>
        <taxon>Eukaryota</taxon>
        <taxon>Viridiplantae</taxon>
        <taxon>Streptophyta</taxon>
        <taxon>Embryophyta</taxon>
        <taxon>Tracheophyta</taxon>
        <taxon>Spermatophyta</taxon>
        <taxon>Magnoliopsida</taxon>
        <taxon>eudicotyledons</taxon>
        <taxon>Gunneridae</taxon>
        <taxon>Pentapetalae</taxon>
        <taxon>asterids</taxon>
        <taxon>campanulids</taxon>
        <taxon>Asterales</taxon>
        <taxon>Asteraceae</taxon>
        <taxon>Carduoideae</taxon>
        <taxon>Cardueae</taxon>
        <taxon>Arctiinae</taxon>
        <taxon>Arctium</taxon>
    </lineage>
</organism>
<sequence>MTGEDDSSSEDESFVHIPNPNPSHVRTLKVVLQSCIGGWGTLFDQMDNALSEEEKHLESSLNQVNEMMVHCGHGLLQFRPKNNLQQRTNNGLQIVSNANEAHVGEVLHQLGLKNCFDDVIYFEFLNRSSEHKKGDDYTLESIHNTRKALSEL</sequence>
<name>A0ACB9FHB4_ARCLA</name>
<reference evidence="1 2" key="2">
    <citation type="journal article" date="2022" name="Mol. Ecol. Resour.">
        <title>The genomes of chicory, endive, great burdock and yacon provide insights into Asteraceae paleo-polyploidization history and plant inulin production.</title>
        <authorList>
            <person name="Fan W."/>
            <person name="Wang S."/>
            <person name="Wang H."/>
            <person name="Wang A."/>
            <person name="Jiang F."/>
            <person name="Liu H."/>
            <person name="Zhao H."/>
            <person name="Xu D."/>
            <person name="Zhang Y."/>
        </authorList>
    </citation>
    <scope>NUCLEOTIDE SEQUENCE [LARGE SCALE GENOMIC DNA]</scope>
    <source>
        <strain evidence="2">cv. Niubang</strain>
    </source>
</reference>
<evidence type="ECO:0000313" key="1">
    <source>
        <dbReference type="EMBL" id="KAI3770178.1"/>
    </source>
</evidence>
<gene>
    <name evidence="1" type="ORF">L6452_01302</name>
</gene>
<accession>A0ACB9FHB4</accession>
<protein>
    <submittedName>
        <fullName evidence="1">Uncharacterized protein</fullName>
    </submittedName>
</protein>
<keyword evidence="2" id="KW-1185">Reference proteome</keyword>
<comment type="caution">
    <text evidence="1">The sequence shown here is derived from an EMBL/GenBank/DDBJ whole genome shotgun (WGS) entry which is preliminary data.</text>
</comment>
<dbReference type="Proteomes" id="UP001055879">
    <property type="component" value="Linkage Group LG01"/>
</dbReference>